<dbReference type="GO" id="GO:0004866">
    <property type="term" value="F:endopeptidase inhibitor activity"/>
    <property type="evidence" value="ECO:0007669"/>
    <property type="project" value="InterPro"/>
</dbReference>
<keyword evidence="2" id="KW-0732">Signal</keyword>
<dbReference type="SMART" id="SM01419">
    <property type="entry name" value="Thiol-ester_cl"/>
    <property type="match status" value="1"/>
</dbReference>
<dbReference type="InterPro" id="IPR001599">
    <property type="entry name" value="Macroglobln_a2"/>
</dbReference>
<evidence type="ECO:0000313" key="8">
    <source>
        <dbReference type="Proteomes" id="UP000255139"/>
    </source>
</evidence>
<dbReference type="GO" id="GO:0005615">
    <property type="term" value="C:extracellular space"/>
    <property type="evidence" value="ECO:0007669"/>
    <property type="project" value="InterPro"/>
</dbReference>
<dbReference type="InterPro" id="IPR041246">
    <property type="entry name" value="Bact_MG10"/>
</dbReference>
<evidence type="ECO:0000256" key="1">
    <source>
        <dbReference type="ARBA" id="ARBA00010556"/>
    </source>
</evidence>
<dbReference type="Pfam" id="PF07678">
    <property type="entry name" value="TED_complement"/>
    <property type="match status" value="1"/>
</dbReference>
<dbReference type="InterPro" id="IPR047565">
    <property type="entry name" value="Alpha-macroglob_thiol-ester_cl"/>
</dbReference>
<evidence type="ECO:0000313" key="6">
    <source>
        <dbReference type="EMBL" id="TLE00323.1"/>
    </source>
</evidence>
<dbReference type="Pfam" id="PF00207">
    <property type="entry name" value="A2M"/>
    <property type="match status" value="1"/>
</dbReference>
<reference evidence="6 7" key="1">
    <citation type="journal article" date="2014" name="Genome Announc.">
        <title>Draft genome sequences of eight enterohepatic helicobacter species isolated from both laboratory and wild rodents.</title>
        <authorList>
            <person name="Sheh A."/>
            <person name="Shen Z."/>
            <person name="Fox J.G."/>
        </authorList>
    </citation>
    <scope>NUCLEOTIDE SEQUENCE [LARGE SCALE GENOMIC DNA]</scope>
    <source>
        <strain evidence="6 7">ST1</strain>
    </source>
</reference>
<gene>
    <name evidence="6" type="ORF">LS73_004870</name>
    <name evidence="5" type="ORF">NCTC12714_00609</name>
</gene>
<dbReference type="InterPro" id="IPR011625">
    <property type="entry name" value="A2M_N_BRD"/>
</dbReference>
<dbReference type="PANTHER" id="PTHR40094">
    <property type="entry name" value="ALPHA-2-MACROGLOBULIN HOMOLOG"/>
    <property type="match status" value="1"/>
</dbReference>
<dbReference type="Pfam" id="PF07703">
    <property type="entry name" value="A2M_BRD"/>
    <property type="match status" value="1"/>
</dbReference>
<dbReference type="InterPro" id="IPR051802">
    <property type="entry name" value="YfhM-like"/>
</dbReference>
<feature type="domain" description="Alpha-2-macroglobulin" evidence="4">
    <location>
        <begin position="1189"/>
        <end position="1277"/>
    </location>
</feature>
<dbReference type="PANTHER" id="PTHR40094:SF1">
    <property type="entry name" value="UBIQUITIN DOMAIN-CONTAINING PROTEIN"/>
    <property type="match status" value="1"/>
</dbReference>
<evidence type="ECO:0000313" key="5">
    <source>
        <dbReference type="EMBL" id="STQ85821.1"/>
    </source>
</evidence>
<organism evidence="5 8">
    <name type="scientific">Helicobacter muridarum</name>
    <dbReference type="NCBI Taxonomy" id="216"/>
    <lineage>
        <taxon>Bacteria</taxon>
        <taxon>Pseudomonadati</taxon>
        <taxon>Campylobacterota</taxon>
        <taxon>Epsilonproteobacteria</taxon>
        <taxon>Campylobacterales</taxon>
        <taxon>Helicobacteraceae</taxon>
        <taxon>Helicobacter</taxon>
    </lineage>
</organism>
<dbReference type="InterPro" id="IPR002890">
    <property type="entry name" value="MG2"/>
</dbReference>
<evidence type="ECO:0000259" key="4">
    <source>
        <dbReference type="SMART" id="SM01360"/>
    </source>
</evidence>
<dbReference type="InterPro" id="IPR011626">
    <property type="entry name" value="Alpha-macroglobulin_TED"/>
</dbReference>
<dbReference type="Pfam" id="PF11974">
    <property type="entry name" value="bMG3"/>
    <property type="match status" value="1"/>
</dbReference>
<dbReference type="EMBL" id="JRPD02000008">
    <property type="protein sequence ID" value="TLE00323.1"/>
    <property type="molecule type" value="Genomic_DNA"/>
</dbReference>
<dbReference type="Gene3D" id="2.60.40.1930">
    <property type="match status" value="1"/>
</dbReference>
<proteinExistence type="inferred from homology"/>
<evidence type="ECO:0000259" key="3">
    <source>
        <dbReference type="SMART" id="SM01359"/>
    </source>
</evidence>
<dbReference type="InterPro" id="IPR021868">
    <property type="entry name" value="Alpha_2_Macroglob_MG3"/>
</dbReference>
<dbReference type="CDD" id="cd02891">
    <property type="entry name" value="A2M_like"/>
    <property type="match status" value="1"/>
</dbReference>
<dbReference type="Pfam" id="PF01835">
    <property type="entry name" value="MG2"/>
    <property type="match status" value="1"/>
</dbReference>
<evidence type="ECO:0000256" key="2">
    <source>
        <dbReference type="ARBA" id="ARBA00022729"/>
    </source>
</evidence>
<dbReference type="Pfam" id="PF17972">
    <property type="entry name" value="bMG5"/>
    <property type="match status" value="1"/>
</dbReference>
<evidence type="ECO:0000313" key="7">
    <source>
        <dbReference type="Proteomes" id="UP000029922"/>
    </source>
</evidence>
<dbReference type="EMBL" id="UGJE01000002">
    <property type="protein sequence ID" value="STQ85821.1"/>
    <property type="molecule type" value="Genomic_DNA"/>
</dbReference>
<dbReference type="Pfam" id="PF17973">
    <property type="entry name" value="bMG10"/>
    <property type="match status" value="1"/>
</dbReference>
<dbReference type="Proteomes" id="UP000255139">
    <property type="component" value="Unassembled WGS sequence"/>
</dbReference>
<dbReference type="Proteomes" id="UP000029922">
    <property type="component" value="Unassembled WGS sequence"/>
</dbReference>
<feature type="domain" description="Alpha-2-macroglobulin bait region" evidence="3">
    <location>
        <begin position="971"/>
        <end position="1112"/>
    </location>
</feature>
<name>A0A377PU54_9HELI</name>
<reference evidence="5 8" key="2">
    <citation type="submission" date="2018-06" db="EMBL/GenBank/DDBJ databases">
        <authorList>
            <consortium name="Pathogen Informatics"/>
            <person name="Doyle S."/>
        </authorList>
    </citation>
    <scope>NUCLEOTIDE SEQUENCE [LARGE SCALE GENOMIC DNA]</scope>
    <source>
        <strain evidence="5 8">NCTC12714</strain>
    </source>
</reference>
<dbReference type="RefSeq" id="WP_104692215.1">
    <property type="nucleotide sequence ID" value="NZ_FZML01000006.1"/>
</dbReference>
<accession>A0A377PU54</accession>
<dbReference type="SMART" id="SM01360">
    <property type="entry name" value="A2M"/>
    <property type="match status" value="1"/>
</dbReference>
<dbReference type="SUPFAM" id="SSF48239">
    <property type="entry name" value="Terpenoid cyclases/Protein prenyltransferases"/>
    <property type="match status" value="1"/>
</dbReference>
<protein>
    <submittedName>
        <fullName evidence="5">Alpha-2-macroglobulin family N-terminal region</fullName>
    </submittedName>
    <submittedName>
        <fullName evidence="6">Alpha-2-macroglobulin family protein</fullName>
    </submittedName>
</protein>
<dbReference type="InterPro" id="IPR049120">
    <property type="entry name" value="A2M_bMG2"/>
</dbReference>
<dbReference type="OrthoDB" id="9767116at2"/>
<dbReference type="Pfam" id="PF21142">
    <property type="entry name" value="A2M_bMG2"/>
    <property type="match status" value="1"/>
</dbReference>
<dbReference type="InterPro" id="IPR008930">
    <property type="entry name" value="Terpenoid_cyclase/PrenylTrfase"/>
</dbReference>
<dbReference type="SMART" id="SM01359">
    <property type="entry name" value="A2M_N_2"/>
    <property type="match status" value="1"/>
</dbReference>
<dbReference type="STRING" id="216.LS73_03415"/>
<dbReference type="PROSITE" id="PS51257">
    <property type="entry name" value="PROKAR_LIPOPROTEIN"/>
    <property type="match status" value="1"/>
</dbReference>
<sequence>MKICHHGFSILLMLFVLLAGCDKLNMQIDSKTMGEIDPDSEVFIQFKQNIVSNPNLKTVLPISATINGESSDIKVSFIQENKLILLFPKPLNSNTSYNIYLPTKMINDKFGTNIVNENLKLKFSTKPNSISILNLNFNSVGNNSHKIEANIAALYPLDSKLLSSAILIKDSNGRNLSFNVRASHNNSFNLESESVSAFKDRDSEFTLYFNSSLLGLKEDIAMPITLYKDSDIRVIDIKPKIGKDSSIVIRLSSDLAKNVNLKDFIQVFPRVDFNLAQANNIIYIKGAFKSNTKYSISVLQGLKAINNEVLKDTFTKDVTIKDIMPSIVFSSAGVFLPQSANKKIAFKSVNVKKVNLTIHRIYPNNITQFFQSNGRFVYGKNDSPSNMYIYNNIDRLGDEVLKQEFSIDSVKNSWVQNEIDLSSIKDTSGIFIVELSFNKDGVDYVFNTDDSNDDDSYSSLDIQRFFRHQGRVAKHLVFSKIALIAQRGISNHGDNILVSALSIDNNKPLENVMIEAISRKNQSLAKAITDKDGNALLNIKDKKNETLYLLAQLDEDVSLLNLNNQILSSDGFDVGGEMSSSGIQTFIYTDRGLYRPGDSLHINAIVRSNGAPINHPIKLSITDARGKTILNDHLLYPSSISQSKTKVILISNNNSNVLDSKIDDSSKPNNDGLYYYQLKIPKNAPTGVWQTRLQVGDSIFFKDISIETLVQDRIKLIINAKDEIDFNSSKNLNFNLQGDYLFGAPASNLRYEASLSLKPKNFSSKKYKNYIFSSYSNLYYIEGDNKKGKLDSKGSAQVMFDLSKALIVNKNMQAMIVAKVFESGGRYSTSSHIVSLNKYDSFVGIGNLQKNVIELNKEVHIPVIAIASDDSGLISGRKLQYKIYSNNYSWWFDYDNDDYLLQNVKIDKNMQIVAEGELISQDKPVMLKHTFEDSGEFLIEVVDITNGATSQIILYVSDWGRPFKNKSITSLKIQTDKSEYKIGDVAKVSFESVAGAKALITLNKGGNIIKRFWIDTKSSQTIIDIPLNKDLVPNAYVTVSLLQDYNTNNDRPLRLYGIASINVKDDNNILKLFIDAPKEVNPNSKVVINLSNDKKQRVTYTLAVVDEGLLSLNNFATPNPYRYFFAKLPLVLQVFDTYDLIIAKTFGKVNKVLSAGGGNYLENAMYSKARSNRKNDINDDHADRFKPVSFFLPPASTDSRGNATIELTIPSYMGKVRIMVVAVNEHVVSSAENSIEVKAPLVMIPTIPRSLKIGDKFSLPIEVFRLDSKVKNATLSLKTKNKIISFDKSESSIDFNNATSKVITFKGIVGDAIGTDNIEISLSYKKFQFVDSTEIDVKPVNPYITLVEKHTLKPRSSLNLDTYSNFVQGSNTGFITISSAPLFNIDHRLRWLIRYPYGCIEQTTSSVLPQLFIDKISTSNFINKKKLIVNINAAIANIQNFQVANGGFSYWQQEAKADRYGSNYAGHFLLLAKQQGYYVPESMLKRWLEYQVTQVKSNNKDNFNKIYSLYLLALAKKPQIGIMNTIYENHLSNLSITEKWILAAGYQMAGMPAIAQRITQNLSLIDDDSEYYKYSYGSSFRNQAIIANAYYQIYQTAPKSIDSVLAKLESNSWFSTQELGYWLMTLGQMKEDTKDSIISGTININNSNKTFNDNTSHIVFDFDSGKANILSNSNHDLYINYIWDGIPIDNNLAQISNNIALKQEFLDESGTSIDPTNIQSGYSFYIKFTLSSLDSDVSIKNMALTQILPSGWEIENTRFGNQDMPLFISKSMPFNITYTDIRDDRIMWFFDYDSMSKKSKEFFVKIIAVTPGEYTLPPATAEAMYSDAYQATTPSMKVKVHAR</sequence>
<dbReference type="Gene3D" id="1.50.10.20">
    <property type="match status" value="1"/>
</dbReference>
<comment type="similarity">
    <text evidence="1">Belongs to the protease inhibitor I39 (alpha-2-macroglobulin) family. Bacterial alpha-2-macroglobulin subfamily.</text>
</comment>
<keyword evidence="8" id="KW-1185">Reference proteome</keyword>
<dbReference type="InterPro" id="IPR041203">
    <property type="entry name" value="Bact_A2M_MG5"/>
</dbReference>